<dbReference type="Gene3D" id="2.40.30.170">
    <property type="match status" value="1"/>
</dbReference>
<dbReference type="AlphaFoldDB" id="Q0G217"/>
<reference evidence="5 6" key="1">
    <citation type="journal article" date="2010" name="J. Bacteriol.">
        <title>Genome sequence of Fulvimarina pelagi HTCC2506T, a Mn(II)-oxidizing alphaproteobacterium possessing an aerobic anoxygenic photosynthetic gene cluster and Xanthorhodopsin.</title>
        <authorList>
            <person name="Kang I."/>
            <person name="Oh H.M."/>
            <person name="Lim S.I."/>
            <person name="Ferriera S."/>
            <person name="Giovannoni S.J."/>
            <person name="Cho J.C."/>
        </authorList>
    </citation>
    <scope>NUCLEOTIDE SEQUENCE [LARGE SCALE GENOMIC DNA]</scope>
    <source>
        <strain evidence="5 6">HTCC2506</strain>
    </source>
</reference>
<evidence type="ECO:0000313" key="6">
    <source>
        <dbReference type="Proteomes" id="UP000004310"/>
    </source>
</evidence>
<comment type="similarity">
    <text evidence="1">Belongs to the membrane fusion protein (MFP) (TC 8.A.1) family.</text>
</comment>
<dbReference type="NCBIfam" id="TIGR01730">
    <property type="entry name" value="RND_mfp"/>
    <property type="match status" value="1"/>
</dbReference>
<dbReference type="eggNOG" id="COG0845">
    <property type="taxonomic scope" value="Bacteria"/>
</dbReference>
<dbReference type="SUPFAM" id="SSF47090">
    <property type="entry name" value="PGBD-like"/>
    <property type="match status" value="1"/>
</dbReference>
<dbReference type="GO" id="GO:0015562">
    <property type="term" value="F:efflux transmembrane transporter activity"/>
    <property type="evidence" value="ECO:0007669"/>
    <property type="project" value="TreeGrafter"/>
</dbReference>
<dbReference type="PANTHER" id="PTHR30469">
    <property type="entry name" value="MULTIDRUG RESISTANCE PROTEIN MDTA"/>
    <property type="match status" value="1"/>
</dbReference>
<dbReference type="Gene3D" id="2.40.50.100">
    <property type="match status" value="1"/>
</dbReference>
<dbReference type="HOGENOM" id="CLU_526589_0_0_5"/>
<feature type="domain" description="CusB-like beta-barrel" evidence="4">
    <location>
        <begin position="245"/>
        <end position="314"/>
    </location>
</feature>
<dbReference type="Gene3D" id="1.10.101.10">
    <property type="entry name" value="PGBD-like superfamily/PGBD"/>
    <property type="match status" value="1"/>
</dbReference>
<evidence type="ECO:0000259" key="3">
    <source>
        <dbReference type="Pfam" id="PF01471"/>
    </source>
</evidence>
<comment type="caution">
    <text evidence="5">The sequence shown here is derived from an EMBL/GenBank/DDBJ whole genome shotgun (WGS) entry which is preliminary data.</text>
</comment>
<dbReference type="InterPro" id="IPR058792">
    <property type="entry name" value="Beta-barrel_RND_2"/>
</dbReference>
<feature type="compositionally biased region" description="Polar residues" evidence="2">
    <location>
        <begin position="435"/>
        <end position="446"/>
    </location>
</feature>
<dbReference type="InterPro" id="IPR036365">
    <property type="entry name" value="PGBD-like_sf"/>
</dbReference>
<accession>Q0G217</accession>
<dbReference type="Proteomes" id="UP000004310">
    <property type="component" value="Unassembled WGS sequence"/>
</dbReference>
<dbReference type="PANTHER" id="PTHR30469:SF29">
    <property type="entry name" value="BLR2860 PROTEIN"/>
    <property type="match status" value="1"/>
</dbReference>
<feature type="region of interest" description="Disordered" evidence="2">
    <location>
        <begin position="1"/>
        <end position="41"/>
    </location>
</feature>
<dbReference type="STRING" id="217511.GCA_001463845_02216"/>
<evidence type="ECO:0000256" key="1">
    <source>
        <dbReference type="ARBA" id="ARBA00009477"/>
    </source>
</evidence>
<evidence type="ECO:0000313" key="5">
    <source>
        <dbReference type="EMBL" id="EAU41381.1"/>
    </source>
</evidence>
<dbReference type="EMBL" id="AATP01000003">
    <property type="protein sequence ID" value="EAU41381.1"/>
    <property type="molecule type" value="Genomic_DNA"/>
</dbReference>
<evidence type="ECO:0008006" key="7">
    <source>
        <dbReference type="Google" id="ProtNLM"/>
    </source>
</evidence>
<keyword evidence="6" id="KW-1185">Reference proteome</keyword>
<protein>
    <recommendedName>
        <fullName evidence="7">Efflux RND transporter periplasmic adaptor subunit</fullName>
    </recommendedName>
</protein>
<dbReference type="SUPFAM" id="SSF111369">
    <property type="entry name" value="HlyD-like secretion proteins"/>
    <property type="match status" value="1"/>
</dbReference>
<dbReference type="Pfam" id="PF01471">
    <property type="entry name" value="PG_binding_1"/>
    <property type="match status" value="1"/>
</dbReference>
<gene>
    <name evidence="5" type="ORF">FP2506_01400</name>
</gene>
<organism evidence="5 6">
    <name type="scientific">Fulvimarina pelagi HTCC2506</name>
    <dbReference type="NCBI Taxonomy" id="314231"/>
    <lineage>
        <taxon>Bacteria</taxon>
        <taxon>Pseudomonadati</taxon>
        <taxon>Pseudomonadota</taxon>
        <taxon>Alphaproteobacteria</taxon>
        <taxon>Hyphomicrobiales</taxon>
        <taxon>Aurantimonadaceae</taxon>
        <taxon>Fulvimarina</taxon>
    </lineage>
</organism>
<feature type="region of interest" description="Disordered" evidence="2">
    <location>
        <begin position="390"/>
        <end position="456"/>
    </location>
</feature>
<dbReference type="Gene3D" id="1.10.287.470">
    <property type="entry name" value="Helix hairpin bin"/>
    <property type="match status" value="1"/>
</dbReference>
<evidence type="ECO:0000259" key="4">
    <source>
        <dbReference type="Pfam" id="PF25954"/>
    </source>
</evidence>
<sequence>MEPDAHTLSVNHDRMRHGVMHTGASTETEPSSGRRSEPKEPRSKAGWLALLFVLALTGWMGSGYLADDSGETVAQSPREKVVEPFTVEAFQSEARPVTQFVSAEGQAIPDRQTPVRAKTGGTIEEIVARKGQFLNEGDIIARIALADRSSQIAQAEAELSRRQGEFDRVRGLVERGYSTRAELEAAEAELAVARASLASIRQTQGDTEIRAPITGVLENFDLDLGEFIEASTEVGTQVDNDPLSVEVQVAQQSIGRIELGQTAQVTFITGATREGEVTYVASSANSSTRTFPVEITIPNPDRDIPAGISAEVRIPVGETPAHFLSAAILALGPNGELGVKAVDDNSRVEFYPAELVRAETDGIWVDGLPENVRIISVGQGFVSDGETVNAVAPTGYGPDIETPADAPPQPELPDIAAATPEEQPGGSGLIADGDASSTSESTQVASNEAEAGSEGMAGNDVVSLLGEAEFTAEPGSDGTPPQAVVRMAQEALNSLGYEAGQADGLMGTSTRNAIRAFQADNGLETTGTLSAAFASALTQAIATGTGQ</sequence>
<feature type="domain" description="Peptidoglycan binding-like" evidence="3">
    <location>
        <begin position="485"/>
        <end position="536"/>
    </location>
</feature>
<name>Q0G217_9HYPH</name>
<dbReference type="InterPro" id="IPR006143">
    <property type="entry name" value="RND_pump_MFP"/>
</dbReference>
<dbReference type="InterPro" id="IPR002477">
    <property type="entry name" value="Peptidoglycan-bd-like"/>
</dbReference>
<evidence type="ECO:0000256" key="2">
    <source>
        <dbReference type="SAM" id="MobiDB-lite"/>
    </source>
</evidence>
<proteinExistence type="inferred from homology"/>
<dbReference type="GO" id="GO:1990281">
    <property type="term" value="C:efflux pump complex"/>
    <property type="evidence" value="ECO:0007669"/>
    <property type="project" value="TreeGrafter"/>
</dbReference>
<dbReference type="InterPro" id="IPR036366">
    <property type="entry name" value="PGBDSf"/>
</dbReference>
<dbReference type="Pfam" id="PF25954">
    <property type="entry name" value="Beta-barrel_RND_2"/>
    <property type="match status" value="1"/>
</dbReference>
<feature type="compositionally biased region" description="Basic and acidic residues" evidence="2">
    <location>
        <begin position="32"/>
        <end position="41"/>
    </location>
</feature>